<evidence type="ECO:0000313" key="2">
    <source>
        <dbReference type="Proteomes" id="UP000315700"/>
    </source>
</evidence>
<reference evidence="1 2" key="1">
    <citation type="submission" date="2019-02" db="EMBL/GenBank/DDBJ databases">
        <title>Deep-cultivation of Planctomycetes and their phenomic and genomic characterization uncovers novel biology.</title>
        <authorList>
            <person name="Wiegand S."/>
            <person name="Jogler M."/>
            <person name="Boedeker C."/>
            <person name="Pinto D."/>
            <person name="Vollmers J."/>
            <person name="Rivas-Marin E."/>
            <person name="Kohn T."/>
            <person name="Peeters S.H."/>
            <person name="Heuer A."/>
            <person name="Rast P."/>
            <person name="Oberbeckmann S."/>
            <person name="Bunk B."/>
            <person name="Jeske O."/>
            <person name="Meyerdierks A."/>
            <person name="Storesund J.E."/>
            <person name="Kallscheuer N."/>
            <person name="Luecker S."/>
            <person name="Lage O.M."/>
            <person name="Pohl T."/>
            <person name="Merkel B.J."/>
            <person name="Hornburger P."/>
            <person name="Mueller R.-W."/>
            <person name="Bruemmer F."/>
            <person name="Labrenz M."/>
            <person name="Spormann A.M."/>
            <person name="Op den Camp H."/>
            <person name="Overmann J."/>
            <person name="Amann R."/>
            <person name="Jetten M.S.M."/>
            <person name="Mascher T."/>
            <person name="Medema M.H."/>
            <person name="Devos D.P."/>
            <person name="Kaster A.-K."/>
            <person name="Ovreas L."/>
            <person name="Rohde M."/>
            <person name="Galperin M.Y."/>
            <person name="Jogler C."/>
        </authorList>
    </citation>
    <scope>NUCLEOTIDE SEQUENCE [LARGE SCALE GENOMIC DNA]</scope>
    <source>
        <strain evidence="1 2">Pan44</strain>
    </source>
</reference>
<dbReference type="InterPro" id="IPR023393">
    <property type="entry name" value="START-like_dom_sf"/>
</dbReference>
<dbReference type="Gene3D" id="3.30.530.20">
    <property type="match status" value="1"/>
</dbReference>
<dbReference type="AlphaFoldDB" id="A0A517SGL5"/>
<dbReference type="Proteomes" id="UP000315700">
    <property type="component" value="Chromosome"/>
</dbReference>
<dbReference type="KEGG" id="ccos:Pan44_33110"/>
<organism evidence="1 2">
    <name type="scientific">Caulifigura coniformis</name>
    <dbReference type="NCBI Taxonomy" id="2527983"/>
    <lineage>
        <taxon>Bacteria</taxon>
        <taxon>Pseudomonadati</taxon>
        <taxon>Planctomycetota</taxon>
        <taxon>Planctomycetia</taxon>
        <taxon>Planctomycetales</taxon>
        <taxon>Planctomycetaceae</taxon>
        <taxon>Caulifigura</taxon>
    </lineage>
</organism>
<keyword evidence="2" id="KW-1185">Reference proteome</keyword>
<evidence type="ECO:0008006" key="3">
    <source>
        <dbReference type="Google" id="ProtNLM"/>
    </source>
</evidence>
<dbReference type="SUPFAM" id="SSF55961">
    <property type="entry name" value="Bet v1-like"/>
    <property type="match status" value="1"/>
</dbReference>
<gene>
    <name evidence="1" type="ORF">Pan44_33110</name>
</gene>
<evidence type="ECO:0000313" key="1">
    <source>
        <dbReference type="EMBL" id="QDT55268.1"/>
    </source>
</evidence>
<name>A0A517SGL5_9PLAN</name>
<protein>
    <recommendedName>
        <fullName evidence="3">Polyketide cyclase / dehydrase and lipid transport</fullName>
    </recommendedName>
</protein>
<dbReference type="EMBL" id="CP036271">
    <property type="protein sequence ID" value="QDT55268.1"/>
    <property type="molecule type" value="Genomic_DNA"/>
</dbReference>
<proteinExistence type="predicted"/>
<sequence>MLVGLPLRLDSLKSLPDSTLMAQFENELWLPCGVDALFEFLLRPANVQRISDPRLGLVFEQAPDVVNPGCIIAFKVQAYGVVQKLEHEITAVERPRLIVEEQIKGPMKAWRHEHHFEEHDQGVKMTDRVIFQPPGGMLGFLVKESTILDGLEDGFIHREQELRRLVSQGEIT</sequence>
<dbReference type="CDD" id="cd07820">
    <property type="entry name" value="SRPBCC_3"/>
    <property type="match status" value="1"/>
</dbReference>
<dbReference type="InParanoid" id="A0A517SGL5"/>
<accession>A0A517SGL5</accession>